<evidence type="ECO:0000313" key="3">
    <source>
        <dbReference type="Proteomes" id="UP000826656"/>
    </source>
</evidence>
<feature type="region of interest" description="Disordered" evidence="1">
    <location>
        <begin position="1"/>
        <end position="44"/>
    </location>
</feature>
<organism evidence="2 3">
    <name type="scientific">Solanum tuberosum</name>
    <name type="common">Potato</name>
    <dbReference type="NCBI Taxonomy" id="4113"/>
    <lineage>
        <taxon>Eukaryota</taxon>
        <taxon>Viridiplantae</taxon>
        <taxon>Streptophyta</taxon>
        <taxon>Embryophyta</taxon>
        <taxon>Tracheophyta</taxon>
        <taxon>Spermatophyta</taxon>
        <taxon>Magnoliopsida</taxon>
        <taxon>eudicotyledons</taxon>
        <taxon>Gunneridae</taxon>
        <taxon>Pentapetalae</taxon>
        <taxon>asterids</taxon>
        <taxon>lamiids</taxon>
        <taxon>Solanales</taxon>
        <taxon>Solanaceae</taxon>
        <taxon>Solanoideae</taxon>
        <taxon>Solaneae</taxon>
        <taxon>Solanum</taxon>
    </lineage>
</organism>
<protein>
    <submittedName>
        <fullName evidence="2">Uncharacterized protein</fullName>
    </submittedName>
</protein>
<proteinExistence type="predicted"/>
<feature type="compositionally biased region" description="Polar residues" evidence="1">
    <location>
        <begin position="14"/>
        <end position="25"/>
    </location>
</feature>
<reference evidence="2 3" key="1">
    <citation type="journal article" date="2021" name="bioRxiv">
        <title>Chromosome-scale and haplotype-resolved genome assembly of a tetraploid potato cultivar.</title>
        <authorList>
            <person name="Sun H."/>
            <person name="Jiao W.-B."/>
            <person name="Krause K."/>
            <person name="Campoy J.A."/>
            <person name="Goel M."/>
            <person name="Folz-Donahue K."/>
            <person name="Kukat C."/>
            <person name="Huettel B."/>
            <person name="Schneeberger K."/>
        </authorList>
    </citation>
    <scope>NUCLEOTIDE SEQUENCE [LARGE SCALE GENOMIC DNA]</scope>
    <source>
        <strain evidence="2">SolTubOtavaFocal</strain>
        <tissue evidence="2">Leaves</tissue>
    </source>
</reference>
<sequence>MATEASKKCHRTGKSTVLSSKSTVILDSDEESGESVHSDSPLPSQKLTKNEAKFLAIGKEEYFKIKIVLRGTWLGVLNRNDIFTKSTLAECKLLEVEDQVYDVPPRAVGPISSLFNELHDARTQNDVLRGKIVSLQNMLDESQGGVSRLKDQLLQQQIDGNVRVDRMLHIFSSSYTQHNPSSPAS</sequence>
<dbReference type="Proteomes" id="UP000826656">
    <property type="component" value="Unassembled WGS sequence"/>
</dbReference>
<evidence type="ECO:0000313" key="2">
    <source>
        <dbReference type="EMBL" id="KAH0738274.1"/>
    </source>
</evidence>
<evidence type="ECO:0000256" key="1">
    <source>
        <dbReference type="SAM" id="MobiDB-lite"/>
    </source>
</evidence>
<gene>
    <name evidence="2" type="ORF">KY290_036979</name>
</gene>
<keyword evidence="3" id="KW-1185">Reference proteome</keyword>
<name>A0ABQ7TW29_SOLTU</name>
<accession>A0ABQ7TW29</accession>
<comment type="caution">
    <text evidence="2">The sequence shown here is derived from an EMBL/GenBank/DDBJ whole genome shotgun (WGS) entry which is preliminary data.</text>
</comment>
<dbReference type="EMBL" id="JAIVGD010000028">
    <property type="protein sequence ID" value="KAH0738274.1"/>
    <property type="molecule type" value="Genomic_DNA"/>
</dbReference>